<keyword evidence="2" id="KW-1185">Reference proteome</keyword>
<organism evidence="1 2">
    <name type="scientific">Benzoatithermus flavus</name>
    <dbReference type="NCBI Taxonomy" id="3108223"/>
    <lineage>
        <taxon>Bacteria</taxon>
        <taxon>Pseudomonadati</taxon>
        <taxon>Pseudomonadota</taxon>
        <taxon>Alphaproteobacteria</taxon>
        <taxon>Geminicoccales</taxon>
        <taxon>Geminicoccaceae</taxon>
        <taxon>Benzoatithermus</taxon>
    </lineage>
</organism>
<reference evidence="1 2" key="1">
    <citation type="submission" date="2024-01" db="EMBL/GenBank/DDBJ databases">
        <title>Multi-omics insights into the function and evolution of sodium benzoate biodegradation pathways in Benzoatithermus flavus gen. nov., sp. nov. from hot spring.</title>
        <authorList>
            <person name="Hu C.-J."/>
            <person name="Li W.-J."/>
        </authorList>
    </citation>
    <scope>NUCLEOTIDE SEQUENCE [LARGE SCALE GENOMIC DNA]</scope>
    <source>
        <strain evidence="1 2">SYSU G07066</strain>
    </source>
</reference>
<evidence type="ECO:0000313" key="1">
    <source>
        <dbReference type="EMBL" id="MEK0082283.1"/>
    </source>
</evidence>
<evidence type="ECO:0000313" key="2">
    <source>
        <dbReference type="Proteomes" id="UP001375743"/>
    </source>
</evidence>
<feature type="non-terminal residue" evidence="1">
    <location>
        <position position="150"/>
    </location>
</feature>
<protein>
    <submittedName>
        <fullName evidence="1">Uncharacterized protein</fullName>
    </submittedName>
</protein>
<proteinExistence type="predicted"/>
<name>A0ABU8XM94_9PROT</name>
<dbReference type="EMBL" id="JBBLZC010000002">
    <property type="protein sequence ID" value="MEK0082283.1"/>
    <property type="molecule type" value="Genomic_DNA"/>
</dbReference>
<accession>A0ABU8XM94</accession>
<dbReference type="Proteomes" id="UP001375743">
    <property type="component" value="Unassembled WGS sequence"/>
</dbReference>
<comment type="caution">
    <text evidence="1">The sequence shown here is derived from an EMBL/GenBank/DDBJ whole genome shotgun (WGS) entry which is preliminary data.</text>
</comment>
<dbReference type="RefSeq" id="WP_418158131.1">
    <property type="nucleotide sequence ID" value="NZ_JBBLZC010000002.1"/>
</dbReference>
<sequence>MVQALASAFPQPTRRLLAAALLGRRRPANPYRRRDWLRISQRLALGMSPEAVARAEGTTPEAVACLLQQRAFRGLVESFEKLIARPAAEQRTRLVRLARLALENALSDWDAGAALFVLAEDARGRDPAESLAEAVLARARRPATAIPPAR</sequence>
<gene>
    <name evidence="1" type="ORF">U1T56_03905</name>
</gene>